<protein>
    <submittedName>
        <fullName evidence="1">Uncharacterized protein</fullName>
    </submittedName>
</protein>
<accession>X1GH10</accession>
<feature type="non-terminal residue" evidence="1">
    <location>
        <position position="48"/>
    </location>
</feature>
<dbReference type="EMBL" id="BARU01006003">
    <property type="protein sequence ID" value="GAH44100.1"/>
    <property type="molecule type" value="Genomic_DNA"/>
</dbReference>
<dbReference type="AlphaFoldDB" id="X1GH10"/>
<gene>
    <name evidence="1" type="ORF">S03H2_11790</name>
</gene>
<organism evidence="1">
    <name type="scientific">marine sediment metagenome</name>
    <dbReference type="NCBI Taxonomy" id="412755"/>
    <lineage>
        <taxon>unclassified sequences</taxon>
        <taxon>metagenomes</taxon>
        <taxon>ecological metagenomes</taxon>
    </lineage>
</organism>
<proteinExistence type="predicted"/>
<sequence>MSHTTISIKEETKKELKKLQEIYKTKSMDELLKILIIQAKKSHIDDFS</sequence>
<evidence type="ECO:0000313" key="1">
    <source>
        <dbReference type="EMBL" id="GAH44100.1"/>
    </source>
</evidence>
<reference evidence="1" key="1">
    <citation type="journal article" date="2014" name="Front. Microbiol.">
        <title>High frequency of phylogenetically diverse reductive dehalogenase-homologous genes in deep subseafloor sedimentary metagenomes.</title>
        <authorList>
            <person name="Kawai M."/>
            <person name="Futagami T."/>
            <person name="Toyoda A."/>
            <person name="Takaki Y."/>
            <person name="Nishi S."/>
            <person name="Hori S."/>
            <person name="Arai W."/>
            <person name="Tsubouchi T."/>
            <person name="Morono Y."/>
            <person name="Uchiyama I."/>
            <person name="Ito T."/>
            <person name="Fujiyama A."/>
            <person name="Inagaki F."/>
            <person name="Takami H."/>
        </authorList>
    </citation>
    <scope>NUCLEOTIDE SEQUENCE</scope>
    <source>
        <strain evidence="1">Expedition CK06-06</strain>
    </source>
</reference>
<name>X1GH10_9ZZZZ</name>
<comment type="caution">
    <text evidence="1">The sequence shown here is derived from an EMBL/GenBank/DDBJ whole genome shotgun (WGS) entry which is preliminary data.</text>
</comment>